<evidence type="ECO:0000313" key="1">
    <source>
        <dbReference type="EMBL" id="KAL0328051.1"/>
    </source>
</evidence>
<name>A0AAW2MA63_9LAMI</name>
<comment type="caution">
    <text evidence="1">The sequence shown here is derived from an EMBL/GenBank/DDBJ whole genome shotgun (WGS) entry which is preliminary data.</text>
</comment>
<dbReference type="EMBL" id="JACGWM010000014">
    <property type="protein sequence ID" value="KAL0328051.1"/>
    <property type="molecule type" value="Genomic_DNA"/>
</dbReference>
<dbReference type="AlphaFoldDB" id="A0AAW2MA63"/>
<dbReference type="PANTHER" id="PTHR31973">
    <property type="entry name" value="POLYPROTEIN, PUTATIVE-RELATED"/>
    <property type="match status" value="1"/>
</dbReference>
<organism evidence="1">
    <name type="scientific">Sesamum calycinum</name>
    <dbReference type="NCBI Taxonomy" id="2727403"/>
    <lineage>
        <taxon>Eukaryota</taxon>
        <taxon>Viridiplantae</taxon>
        <taxon>Streptophyta</taxon>
        <taxon>Embryophyta</taxon>
        <taxon>Tracheophyta</taxon>
        <taxon>Spermatophyta</taxon>
        <taxon>Magnoliopsida</taxon>
        <taxon>eudicotyledons</taxon>
        <taxon>Gunneridae</taxon>
        <taxon>Pentapetalae</taxon>
        <taxon>asterids</taxon>
        <taxon>lamiids</taxon>
        <taxon>Lamiales</taxon>
        <taxon>Pedaliaceae</taxon>
        <taxon>Sesamum</taxon>
    </lineage>
</organism>
<accession>A0AAW2MA63</accession>
<protein>
    <recommendedName>
        <fullName evidence="2">Transposase MuDR plant domain-containing protein</fullName>
    </recommendedName>
</protein>
<reference evidence="1" key="2">
    <citation type="journal article" date="2024" name="Plant">
        <title>Genomic evolution and insights into agronomic trait innovations of Sesamum species.</title>
        <authorList>
            <person name="Miao H."/>
            <person name="Wang L."/>
            <person name="Qu L."/>
            <person name="Liu H."/>
            <person name="Sun Y."/>
            <person name="Le M."/>
            <person name="Wang Q."/>
            <person name="Wei S."/>
            <person name="Zheng Y."/>
            <person name="Lin W."/>
            <person name="Duan Y."/>
            <person name="Cao H."/>
            <person name="Xiong S."/>
            <person name="Wang X."/>
            <person name="Wei L."/>
            <person name="Li C."/>
            <person name="Ma Q."/>
            <person name="Ju M."/>
            <person name="Zhao R."/>
            <person name="Li G."/>
            <person name="Mu C."/>
            <person name="Tian Q."/>
            <person name="Mei H."/>
            <person name="Zhang T."/>
            <person name="Gao T."/>
            <person name="Zhang H."/>
        </authorList>
    </citation>
    <scope>NUCLEOTIDE SEQUENCE</scope>
    <source>
        <strain evidence="1">KEN8</strain>
    </source>
</reference>
<dbReference type="PANTHER" id="PTHR31973:SF195">
    <property type="entry name" value="MUDR FAMILY TRANSPOSASE"/>
    <property type="match status" value="1"/>
</dbReference>
<evidence type="ECO:0008006" key="2">
    <source>
        <dbReference type="Google" id="ProtNLM"/>
    </source>
</evidence>
<sequence length="168" mass="19377">MVFTSKAHLKASVQDFSVRFARREFCVAESKPKLLKVVCKYDEATGCNWMLQVGFKAKTGLFKITKYLGPHTYLMNEISINYCNLGKSMIAAHLLGMVHQDPAYDIKYVQQNVKNRFGFDISYHNAWHALKAAREEVYGTWESSMRKLPKYMVALQKWNSETVVASRH</sequence>
<reference evidence="1" key="1">
    <citation type="submission" date="2020-06" db="EMBL/GenBank/DDBJ databases">
        <authorList>
            <person name="Li T."/>
            <person name="Hu X."/>
            <person name="Zhang T."/>
            <person name="Song X."/>
            <person name="Zhang H."/>
            <person name="Dai N."/>
            <person name="Sheng W."/>
            <person name="Hou X."/>
            <person name="Wei L."/>
        </authorList>
    </citation>
    <scope>NUCLEOTIDE SEQUENCE</scope>
    <source>
        <strain evidence="1">KEN8</strain>
        <tissue evidence="1">Leaf</tissue>
    </source>
</reference>
<proteinExistence type="predicted"/>
<gene>
    <name evidence="1" type="ORF">Scaly_2237700</name>
</gene>